<proteinExistence type="predicted"/>
<reference evidence="1" key="2">
    <citation type="journal article" date="2015" name="Data Brief">
        <title>Shoot transcriptome of the giant reed, Arundo donax.</title>
        <authorList>
            <person name="Barrero R.A."/>
            <person name="Guerrero F.D."/>
            <person name="Moolhuijzen P."/>
            <person name="Goolsby J.A."/>
            <person name="Tidwell J."/>
            <person name="Bellgard S.E."/>
            <person name="Bellgard M.I."/>
        </authorList>
    </citation>
    <scope>NUCLEOTIDE SEQUENCE</scope>
    <source>
        <tissue evidence="1">Shoot tissue taken approximately 20 cm above the soil surface</tissue>
    </source>
</reference>
<name>A0A0A9FZR7_ARUDO</name>
<evidence type="ECO:0000313" key="1">
    <source>
        <dbReference type="EMBL" id="JAE13868.1"/>
    </source>
</evidence>
<reference evidence="1" key="1">
    <citation type="submission" date="2014-09" db="EMBL/GenBank/DDBJ databases">
        <authorList>
            <person name="Magalhaes I.L.F."/>
            <person name="Oliveira U."/>
            <person name="Santos F.R."/>
            <person name="Vidigal T.H.D.A."/>
            <person name="Brescovit A.D."/>
            <person name="Santos A.J."/>
        </authorList>
    </citation>
    <scope>NUCLEOTIDE SEQUENCE</scope>
    <source>
        <tissue evidence="1">Shoot tissue taken approximately 20 cm above the soil surface</tissue>
    </source>
</reference>
<dbReference type="AlphaFoldDB" id="A0A0A9FZR7"/>
<dbReference type="EMBL" id="GBRH01184028">
    <property type="protein sequence ID" value="JAE13868.1"/>
    <property type="molecule type" value="Transcribed_RNA"/>
</dbReference>
<sequence length="42" mass="4952">MSDFKCYLPCPRKICQIRHPNPCQILTPCPVSKKHRLNEISR</sequence>
<organism evidence="1">
    <name type="scientific">Arundo donax</name>
    <name type="common">Giant reed</name>
    <name type="synonym">Donax arundinaceus</name>
    <dbReference type="NCBI Taxonomy" id="35708"/>
    <lineage>
        <taxon>Eukaryota</taxon>
        <taxon>Viridiplantae</taxon>
        <taxon>Streptophyta</taxon>
        <taxon>Embryophyta</taxon>
        <taxon>Tracheophyta</taxon>
        <taxon>Spermatophyta</taxon>
        <taxon>Magnoliopsida</taxon>
        <taxon>Liliopsida</taxon>
        <taxon>Poales</taxon>
        <taxon>Poaceae</taxon>
        <taxon>PACMAD clade</taxon>
        <taxon>Arundinoideae</taxon>
        <taxon>Arundineae</taxon>
        <taxon>Arundo</taxon>
    </lineage>
</organism>
<accession>A0A0A9FZR7</accession>
<protein>
    <submittedName>
        <fullName evidence="1">Uncharacterized protein</fullName>
    </submittedName>
</protein>